<dbReference type="Proteomes" id="UP000680805">
    <property type="component" value="Chromosome"/>
</dbReference>
<feature type="domain" description="NAD(P)-binding" evidence="8">
    <location>
        <begin position="5"/>
        <end position="335"/>
    </location>
</feature>
<evidence type="ECO:0000256" key="3">
    <source>
        <dbReference type="ARBA" id="ARBA00008178"/>
    </source>
</evidence>
<protein>
    <recommendedName>
        <fullName evidence="4 7">dTDP-glucose 4,6-dehydratase</fullName>
        <ecNumber evidence="4 7">4.2.1.46</ecNumber>
    </recommendedName>
</protein>
<gene>
    <name evidence="9" type="primary">rfbB</name>
    <name evidence="9" type="ORF">KMZ68_19065</name>
</gene>
<dbReference type="Pfam" id="PF16363">
    <property type="entry name" value="GDP_Man_Dehyd"/>
    <property type="match status" value="1"/>
</dbReference>
<comment type="cofactor">
    <cofactor evidence="2 7">
        <name>NAD(+)</name>
        <dbReference type="ChEBI" id="CHEBI:57540"/>
    </cofactor>
</comment>
<evidence type="ECO:0000256" key="2">
    <source>
        <dbReference type="ARBA" id="ARBA00001911"/>
    </source>
</evidence>
<sequence length="370" mass="40778">MQSVLITGGAGFIGQNLVHAWRAAEPSDRLVIVDAMTYAANLRSLEPLIADRSISFVKGDIKDAALMRRLFDEHKFTRVAHLAAESHVDRSIADPEAFLQTNVLGTFTLLKTALEAWLAAGTIEHSRFLHVSTDEVYGSLGPSDPAFLESSPYRPNSPYAASKAASDHLVRAYVETYGLPALITNCSNNYGSYQHPEKLIPLMIIHALEGKPLPIYGDGSNVRDWLHVSDHCAALMAVIERGRLGETYNVGGGNERNNRDVVGLICDALDRAFATDASLAPRFPSCPAASGKSCRSLISFVTDRPGHDHRYAIDATKLARELGNRCSVNFEDGLGQTINWYLDHEDWWREVTSGAYKAWIDKNYSFRIAV</sequence>
<keyword evidence="6 7" id="KW-0456">Lyase</keyword>
<dbReference type="SUPFAM" id="SSF51735">
    <property type="entry name" value="NAD(P)-binding Rossmann-fold domains"/>
    <property type="match status" value="1"/>
</dbReference>
<dbReference type="Gene3D" id="3.40.50.720">
    <property type="entry name" value="NAD(P)-binding Rossmann-like Domain"/>
    <property type="match status" value="1"/>
</dbReference>
<proteinExistence type="inferred from homology"/>
<dbReference type="KEGG" id="bsei:KMZ68_19065"/>
<dbReference type="InterPro" id="IPR005888">
    <property type="entry name" value="dTDP_Gluc_deHydtase"/>
</dbReference>
<dbReference type="GO" id="GO:0008460">
    <property type="term" value="F:dTDP-glucose 4,6-dehydratase activity"/>
    <property type="evidence" value="ECO:0007669"/>
    <property type="project" value="UniProtKB-EC"/>
</dbReference>
<evidence type="ECO:0000256" key="5">
    <source>
        <dbReference type="ARBA" id="ARBA00023027"/>
    </source>
</evidence>
<evidence type="ECO:0000256" key="4">
    <source>
        <dbReference type="ARBA" id="ARBA00011990"/>
    </source>
</evidence>
<evidence type="ECO:0000313" key="9">
    <source>
        <dbReference type="EMBL" id="QWG17068.1"/>
    </source>
</evidence>
<evidence type="ECO:0000313" key="10">
    <source>
        <dbReference type="Proteomes" id="UP000680805"/>
    </source>
</evidence>
<dbReference type="InterPro" id="IPR036291">
    <property type="entry name" value="NAD(P)-bd_dom_sf"/>
</dbReference>
<dbReference type="AlphaFoldDB" id="A0A975RRN3"/>
<dbReference type="CDD" id="cd05246">
    <property type="entry name" value="dTDP_GD_SDR_e"/>
    <property type="match status" value="1"/>
</dbReference>
<accession>A0A975RRN3</accession>
<name>A0A975RRN3_9BRAD</name>
<organism evidence="9 10">
    <name type="scientific">Bradyrhizobium sediminis</name>
    <dbReference type="NCBI Taxonomy" id="2840469"/>
    <lineage>
        <taxon>Bacteria</taxon>
        <taxon>Pseudomonadati</taxon>
        <taxon>Pseudomonadota</taxon>
        <taxon>Alphaproteobacteria</taxon>
        <taxon>Hyphomicrobiales</taxon>
        <taxon>Nitrobacteraceae</taxon>
        <taxon>Bradyrhizobium</taxon>
    </lineage>
</organism>
<keyword evidence="5" id="KW-0520">NAD</keyword>
<dbReference type="GO" id="GO:0009225">
    <property type="term" value="P:nucleotide-sugar metabolic process"/>
    <property type="evidence" value="ECO:0007669"/>
    <property type="project" value="InterPro"/>
</dbReference>
<comment type="similarity">
    <text evidence="3 7">Belongs to the NAD(P)-dependent epimerase/dehydratase family. dTDP-glucose dehydratase subfamily.</text>
</comment>
<evidence type="ECO:0000259" key="8">
    <source>
        <dbReference type="Pfam" id="PF16363"/>
    </source>
</evidence>
<dbReference type="Gene3D" id="3.90.25.10">
    <property type="entry name" value="UDP-galactose 4-epimerase, domain 1"/>
    <property type="match status" value="1"/>
</dbReference>
<dbReference type="EMBL" id="CP076135">
    <property type="protein sequence ID" value="QWG17068.1"/>
    <property type="molecule type" value="Genomic_DNA"/>
</dbReference>
<dbReference type="RefSeq" id="WP_215612725.1">
    <property type="nucleotide sequence ID" value="NZ_CP076135.1"/>
</dbReference>
<reference evidence="9" key="1">
    <citation type="submission" date="2021-06" db="EMBL/GenBank/DDBJ databases">
        <title>Bradyrhizobium sp. S2-11-2 Genome sequencing.</title>
        <authorList>
            <person name="Jin L."/>
        </authorList>
    </citation>
    <scope>NUCLEOTIDE SEQUENCE</scope>
    <source>
        <strain evidence="9">S2-11-2</strain>
    </source>
</reference>
<dbReference type="NCBIfam" id="TIGR01181">
    <property type="entry name" value="dTDP_gluc_dehyt"/>
    <property type="match status" value="1"/>
</dbReference>
<dbReference type="InterPro" id="IPR016040">
    <property type="entry name" value="NAD(P)-bd_dom"/>
</dbReference>
<dbReference type="EC" id="4.2.1.46" evidence="4 7"/>
<dbReference type="PANTHER" id="PTHR43000">
    <property type="entry name" value="DTDP-D-GLUCOSE 4,6-DEHYDRATASE-RELATED"/>
    <property type="match status" value="1"/>
</dbReference>
<evidence type="ECO:0000256" key="6">
    <source>
        <dbReference type="ARBA" id="ARBA00023239"/>
    </source>
</evidence>
<evidence type="ECO:0000256" key="7">
    <source>
        <dbReference type="RuleBase" id="RU004473"/>
    </source>
</evidence>
<comment type="catalytic activity">
    <reaction evidence="1 7">
        <text>dTDP-alpha-D-glucose = dTDP-4-dehydro-6-deoxy-alpha-D-glucose + H2O</text>
        <dbReference type="Rhea" id="RHEA:17221"/>
        <dbReference type="ChEBI" id="CHEBI:15377"/>
        <dbReference type="ChEBI" id="CHEBI:57477"/>
        <dbReference type="ChEBI" id="CHEBI:57649"/>
        <dbReference type="EC" id="4.2.1.46"/>
    </reaction>
</comment>
<evidence type="ECO:0000256" key="1">
    <source>
        <dbReference type="ARBA" id="ARBA00001539"/>
    </source>
</evidence>